<dbReference type="InterPro" id="IPR025202">
    <property type="entry name" value="PLD-like_dom"/>
</dbReference>
<feature type="domain" description="Helicase C-terminal" evidence="3">
    <location>
        <begin position="440"/>
        <end position="610"/>
    </location>
</feature>
<dbReference type="SUPFAM" id="SSF56024">
    <property type="entry name" value="Phospholipase D/nuclease"/>
    <property type="match status" value="1"/>
</dbReference>
<dbReference type="EMBL" id="DXDC01000341">
    <property type="protein sequence ID" value="HIY66845.1"/>
    <property type="molecule type" value="Genomic_DNA"/>
</dbReference>
<dbReference type="SMART" id="SM00487">
    <property type="entry name" value="DEXDc"/>
    <property type="match status" value="1"/>
</dbReference>
<dbReference type="GO" id="GO:0004386">
    <property type="term" value="F:helicase activity"/>
    <property type="evidence" value="ECO:0007669"/>
    <property type="project" value="UniProtKB-KW"/>
</dbReference>
<evidence type="ECO:0000259" key="2">
    <source>
        <dbReference type="PROSITE" id="PS51192"/>
    </source>
</evidence>
<keyword evidence="4" id="KW-0547">Nucleotide-binding</keyword>
<dbReference type="Pfam" id="PF04851">
    <property type="entry name" value="ResIII"/>
    <property type="match status" value="1"/>
</dbReference>
<dbReference type="GO" id="GO:0016787">
    <property type="term" value="F:hydrolase activity"/>
    <property type="evidence" value="ECO:0007669"/>
    <property type="project" value="InterPro"/>
</dbReference>
<dbReference type="CDD" id="cd09204">
    <property type="entry name" value="PLDc_N_DEXD_b2"/>
    <property type="match status" value="1"/>
</dbReference>
<accession>A0A9D2CAV4</accession>
<dbReference type="Gene3D" id="3.30.870.10">
    <property type="entry name" value="Endonuclease Chain A"/>
    <property type="match status" value="1"/>
</dbReference>
<evidence type="ECO:0000313" key="5">
    <source>
        <dbReference type="Proteomes" id="UP000824005"/>
    </source>
</evidence>
<feature type="domain" description="Helicase ATP-binding" evidence="2">
    <location>
        <begin position="235"/>
        <end position="388"/>
    </location>
</feature>
<keyword evidence="4" id="KW-0347">Helicase</keyword>
<reference evidence="4" key="1">
    <citation type="journal article" date="2021" name="PeerJ">
        <title>Extensive microbial diversity within the chicken gut microbiome revealed by metagenomics and culture.</title>
        <authorList>
            <person name="Gilroy R."/>
            <person name="Ravi A."/>
            <person name="Getino M."/>
            <person name="Pursley I."/>
            <person name="Horton D.L."/>
            <person name="Alikhan N.F."/>
            <person name="Baker D."/>
            <person name="Gharbi K."/>
            <person name="Hall N."/>
            <person name="Watson M."/>
            <person name="Adriaenssens E.M."/>
            <person name="Foster-Nyarko E."/>
            <person name="Jarju S."/>
            <person name="Secka A."/>
            <person name="Antonio M."/>
            <person name="Oren A."/>
            <person name="Chaudhuri R.R."/>
            <person name="La Ragione R."/>
            <person name="Hildebrand F."/>
            <person name="Pallen M.J."/>
        </authorList>
    </citation>
    <scope>NUCLEOTIDE SEQUENCE</scope>
    <source>
        <strain evidence="4">ChiGjej1B1-98</strain>
    </source>
</reference>
<organism evidence="4 5">
    <name type="scientific">Candidatus Agrococcus pullicola</name>
    <dbReference type="NCBI Taxonomy" id="2838429"/>
    <lineage>
        <taxon>Bacteria</taxon>
        <taxon>Bacillati</taxon>
        <taxon>Actinomycetota</taxon>
        <taxon>Actinomycetes</taxon>
        <taxon>Micrococcales</taxon>
        <taxon>Microbacteriaceae</taxon>
        <taxon>Agrococcus</taxon>
    </lineage>
</organism>
<keyword evidence="4" id="KW-0067">ATP-binding</keyword>
<reference evidence="4" key="2">
    <citation type="submission" date="2021-04" db="EMBL/GenBank/DDBJ databases">
        <authorList>
            <person name="Gilroy R."/>
        </authorList>
    </citation>
    <scope>NUCLEOTIDE SEQUENCE</scope>
    <source>
        <strain evidence="4">ChiGjej1B1-98</strain>
    </source>
</reference>
<dbReference type="PANTHER" id="PTHR47396">
    <property type="entry name" value="TYPE I RESTRICTION ENZYME ECOKI R PROTEIN"/>
    <property type="match status" value="1"/>
</dbReference>
<sequence>MRSHVNNSLPAKIDSDLQFGFVDRETSAQHLYNPRLINNRADTNMLIAIKDELRLAKSFTFSVAFITSQAIATLKQALLDFEGRGTIITSDYLDFNDPEMFEELLLLDNVEVRVLDSSKVGFHAKGYLFDHEVGMTAIIGSSNMTANALQTNEEWNLRFSAEEKGDIVHQIKAGIDRQLERSVLLSPEWIRDYALRRRTRTVVIPGDDYISAQTPPGALIEPNLMQSEALEKLRDLRAAGERRGLIISATGTGKTILAALAVREADPKRLLFLVHREQIVNKAMEEFQKVLNDARPGDFGKYVGATKQLDRKFVFATVQSLSKKDALDHIPHDHFDFIIIDEVHRAAAETYTRVIEHFSPDFLLGLTATPERTDGGDIYQLFDYNVPYEIRLKKALDSKMLVPFHYFGVTDYEKNGVTITEASDLTQLVADERVDHIIQKLTQYGHASGAKGLIFCSRAREAQELSDLLNTREINGRRLRTRALTGADSSELRERTVQELQDGDLDYILTIDIFNEGVDIPPLNQIVMLRATQSSIIFTQQLGRGLRKADGKDHLRVIDFIGNYNNNFLIPIALNGGDRGDKEALKPIISGKRAPGEELTGVSTINFDPISEARVLESLRKAKLDGISRLKKEIRELEIRKGHVPKLLDFATEGTFDPVLMAAGKKNYWSLLNHTKFLDTAPTNAEALYLNFLSRELLTGKRPHELLIIRELLKNEAMTLGEVRAMLAAEGTTAIMDVIWSAQRVLSLEFFTATERKNYSNIQIASLDGDTLRIDPTFHHFYISSPNVDAENGEMSFKAAVDDIVNTGLYQARHEHSWTGDFIVGRRYSRKDYCWLNNWATNQYSTIYGYKVNQSTGTCPIFVTYHKDDEISDSTKYEDEFIDSRTFHWFTRSNRTLESAEVKAIVEEKTDLHLFVKKDDKELKDFYYLGRVTPSGAYQDEMPADEGGFLNVVRMNLNLESPIETSLYQYLTTDTARIAAEGAGVDA</sequence>
<dbReference type="PROSITE" id="PS51194">
    <property type="entry name" value="HELICASE_CTER"/>
    <property type="match status" value="1"/>
</dbReference>
<dbReference type="InterPro" id="IPR014001">
    <property type="entry name" value="Helicase_ATP-bd"/>
</dbReference>
<dbReference type="CDD" id="cd18799">
    <property type="entry name" value="SF2_C_EcoAI-like"/>
    <property type="match status" value="1"/>
</dbReference>
<dbReference type="PROSITE" id="PS50035">
    <property type="entry name" value="PLD"/>
    <property type="match status" value="1"/>
</dbReference>
<dbReference type="GO" id="GO:0003677">
    <property type="term" value="F:DNA binding"/>
    <property type="evidence" value="ECO:0007669"/>
    <property type="project" value="InterPro"/>
</dbReference>
<dbReference type="SMART" id="SM00490">
    <property type="entry name" value="HELICc"/>
    <property type="match status" value="1"/>
</dbReference>
<proteinExistence type="predicted"/>
<dbReference type="GO" id="GO:0005829">
    <property type="term" value="C:cytosol"/>
    <property type="evidence" value="ECO:0007669"/>
    <property type="project" value="TreeGrafter"/>
</dbReference>
<dbReference type="Proteomes" id="UP000824005">
    <property type="component" value="Unassembled WGS sequence"/>
</dbReference>
<dbReference type="PANTHER" id="PTHR47396:SF1">
    <property type="entry name" value="ATP-DEPENDENT HELICASE IRC3-RELATED"/>
    <property type="match status" value="1"/>
</dbReference>
<dbReference type="InterPro" id="IPR058403">
    <property type="entry name" value="DUF8090"/>
</dbReference>
<gene>
    <name evidence="4" type="ORF">H9830_11275</name>
</gene>
<dbReference type="Pfam" id="PF00271">
    <property type="entry name" value="Helicase_C"/>
    <property type="match status" value="1"/>
</dbReference>
<comment type="caution">
    <text evidence="4">The sequence shown here is derived from an EMBL/GenBank/DDBJ whole genome shotgun (WGS) entry which is preliminary data.</text>
</comment>
<dbReference type="InterPro" id="IPR001650">
    <property type="entry name" value="Helicase_C-like"/>
</dbReference>
<dbReference type="Pfam" id="PF13091">
    <property type="entry name" value="PLDc_2"/>
    <property type="match status" value="1"/>
</dbReference>
<evidence type="ECO:0000259" key="3">
    <source>
        <dbReference type="PROSITE" id="PS51194"/>
    </source>
</evidence>
<evidence type="ECO:0000313" key="4">
    <source>
        <dbReference type="EMBL" id="HIY66845.1"/>
    </source>
</evidence>
<protein>
    <submittedName>
        <fullName evidence="4">DEAD/DEAH box helicase</fullName>
    </submittedName>
</protein>
<dbReference type="InterPro" id="IPR021835">
    <property type="entry name" value="DUF3427"/>
</dbReference>
<keyword evidence="4" id="KW-0378">Hydrolase</keyword>
<dbReference type="AlphaFoldDB" id="A0A9D2CAV4"/>
<dbReference type="Gene3D" id="3.40.50.300">
    <property type="entry name" value="P-loop containing nucleotide triphosphate hydrolases"/>
    <property type="match status" value="2"/>
</dbReference>
<dbReference type="InterPro" id="IPR050742">
    <property type="entry name" value="Helicase_Restrict-Modif_Enz"/>
</dbReference>
<dbReference type="InterPro" id="IPR027417">
    <property type="entry name" value="P-loop_NTPase"/>
</dbReference>
<dbReference type="Pfam" id="PF11907">
    <property type="entry name" value="DUF3427"/>
    <property type="match status" value="1"/>
</dbReference>
<feature type="domain" description="PLD phosphodiesterase" evidence="1">
    <location>
        <begin position="118"/>
        <end position="148"/>
    </location>
</feature>
<dbReference type="GO" id="GO:0006793">
    <property type="term" value="P:phosphorus metabolic process"/>
    <property type="evidence" value="ECO:0007669"/>
    <property type="project" value="UniProtKB-ARBA"/>
</dbReference>
<dbReference type="CDD" id="cd18032">
    <property type="entry name" value="DEXHc_RE_I_III_res"/>
    <property type="match status" value="1"/>
</dbReference>
<dbReference type="InterPro" id="IPR006935">
    <property type="entry name" value="Helicase/UvrB_N"/>
</dbReference>
<dbReference type="SUPFAM" id="SSF52540">
    <property type="entry name" value="P-loop containing nucleoside triphosphate hydrolases"/>
    <property type="match status" value="1"/>
</dbReference>
<dbReference type="PROSITE" id="PS51192">
    <property type="entry name" value="HELICASE_ATP_BIND_1"/>
    <property type="match status" value="1"/>
</dbReference>
<dbReference type="InterPro" id="IPR001736">
    <property type="entry name" value="PLipase_D/transphosphatidylase"/>
</dbReference>
<name>A0A9D2CAV4_9MICO</name>
<dbReference type="GO" id="GO:0005524">
    <property type="term" value="F:ATP binding"/>
    <property type="evidence" value="ECO:0007669"/>
    <property type="project" value="InterPro"/>
</dbReference>
<dbReference type="Pfam" id="PF26350">
    <property type="entry name" value="DUF8090"/>
    <property type="match status" value="1"/>
</dbReference>
<evidence type="ECO:0000259" key="1">
    <source>
        <dbReference type="PROSITE" id="PS50035"/>
    </source>
</evidence>